<dbReference type="InterPro" id="IPR000600">
    <property type="entry name" value="ROK"/>
</dbReference>
<dbReference type="CDD" id="cd24068">
    <property type="entry name" value="ASKHA_NBD_ROK_FnNanK-like"/>
    <property type="match status" value="1"/>
</dbReference>
<dbReference type="Proteomes" id="UP000658690">
    <property type="component" value="Unassembled WGS sequence"/>
</dbReference>
<keyword evidence="3" id="KW-1185">Reference proteome</keyword>
<dbReference type="SUPFAM" id="SSF53067">
    <property type="entry name" value="Actin-like ATPase domain"/>
    <property type="match status" value="1"/>
</dbReference>
<dbReference type="InterPro" id="IPR043129">
    <property type="entry name" value="ATPase_NBD"/>
</dbReference>
<name>A0ABX1Z365_9BACL</name>
<organism evidence="2 3">
    <name type="scientific">Paenibacillus germinis</name>
    <dbReference type="NCBI Taxonomy" id="2654979"/>
    <lineage>
        <taxon>Bacteria</taxon>
        <taxon>Bacillati</taxon>
        <taxon>Bacillota</taxon>
        <taxon>Bacilli</taxon>
        <taxon>Bacillales</taxon>
        <taxon>Paenibacillaceae</taxon>
        <taxon>Paenibacillus</taxon>
    </lineage>
</organism>
<evidence type="ECO:0000256" key="1">
    <source>
        <dbReference type="ARBA" id="ARBA00006479"/>
    </source>
</evidence>
<protein>
    <submittedName>
        <fullName evidence="2">ROK family protein</fullName>
    </submittedName>
</protein>
<accession>A0ABX1Z365</accession>
<comment type="caution">
    <text evidence="2">The sequence shown here is derived from an EMBL/GenBank/DDBJ whole genome shotgun (WGS) entry which is preliminary data.</text>
</comment>
<dbReference type="PANTHER" id="PTHR18964:SF149">
    <property type="entry name" value="BIFUNCTIONAL UDP-N-ACETYLGLUCOSAMINE 2-EPIMERASE_N-ACETYLMANNOSAMINE KINASE"/>
    <property type="match status" value="1"/>
</dbReference>
<sequence length="306" mass="32024">MDDKSSRAYLGIDLGGTAIKGSLVHIDGSLVAIHMVRTPIELGRNGIIQALVDLISSLLELAGELNVAGIGIGSAGRIDSMSGSVLYATENLPGWTGTQIAKEIEQRFPYPVVVDNDVNAAAVGESWIGAATEQKSFVLMALGTGVGGAVVVDGALIHGHQGGEGDLGHLIIIPGGAACNCGQKGCLEQYASGTALNRHAQEIASDWDSRRLVEASMLGDAQARKVIDRFVANLAVGLINVQRMLDPDLIVLGGGLIEARNSWWDALLQAVTEHTNLKLRLQPALLGNRAGIIGAARLAMLADKMQ</sequence>
<evidence type="ECO:0000313" key="2">
    <source>
        <dbReference type="EMBL" id="NOU87612.1"/>
    </source>
</evidence>
<dbReference type="EMBL" id="WHOC01000089">
    <property type="protein sequence ID" value="NOU87612.1"/>
    <property type="molecule type" value="Genomic_DNA"/>
</dbReference>
<reference evidence="2 3" key="1">
    <citation type="submission" date="2019-10" db="EMBL/GenBank/DDBJ databases">
        <title>Description of Paenibacillus choica sp. nov.</title>
        <authorList>
            <person name="Carlier A."/>
            <person name="Qi S."/>
        </authorList>
    </citation>
    <scope>NUCLEOTIDE SEQUENCE [LARGE SCALE GENOMIC DNA]</scope>
    <source>
        <strain evidence="2 3">LMG 31460</strain>
    </source>
</reference>
<comment type="similarity">
    <text evidence="1">Belongs to the ROK (NagC/XylR) family.</text>
</comment>
<dbReference type="PANTHER" id="PTHR18964">
    <property type="entry name" value="ROK (REPRESSOR, ORF, KINASE) FAMILY"/>
    <property type="match status" value="1"/>
</dbReference>
<proteinExistence type="inferred from homology"/>
<dbReference type="Gene3D" id="3.30.420.40">
    <property type="match status" value="2"/>
</dbReference>
<evidence type="ECO:0000313" key="3">
    <source>
        <dbReference type="Proteomes" id="UP000658690"/>
    </source>
</evidence>
<dbReference type="RefSeq" id="WP_171690760.1">
    <property type="nucleotide sequence ID" value="NZ_WHOC01000089.1"/>
</dbReference>
<dbReference type="InterPro" id="IPR049874">
    <property type="entry name" value="ROK_cs"/>
</dbReference>
<dbReference type="Pfam" id="PF00480">
    <property type="entry name" value="ROK"/>
    <property type="match status" value="1"/>
</dbReference>
<gene>
    <name evidence="2" type="ORF">GC102_17795</name>
</gene>
<dbReference type="PROSITE" id="PS01125">
    <property type="entry name" value="ROK"/>
    <property type="match status" value="1"/>
</dbReference>